<proteinExistence type="inferred from homology"/>
<dbReference type="OrthoDB" id="153350at2"/>
<dbReference type="Proteomes" id="UP000301309">
    <property type="component" value="Unassembled WGS sequence"/>
</dbReference>
<name>A0A4D4LCF9_STRVO</name>
<dbReference type="InterPro" id="IPR001753">
    <property type="entry name" value="Enoyl-CoA_hydra/iso"/>
</dbReference>
<organism evidence="5 6">
    <name type="scientific">Streptomyces violaceusniger</name>
    <dbReference type="NCBI Taxonomy" id="68280"/>
    <lineage>
        <taxon>Bacteria</taxon>
        <taxon>Bacillati</taxon>
        <taxon>Actinomycetota</taxon>
        <taxon>Actinomycetes</taxon>
        <taxon>Kitasatosporales</taxon>
        <taxon>Streptomycetaceae</taxon>
        <taxon>Streptomyces</taxon>
        <taxon>Streptomyces violaceusniger group</taxon>
    </lineage>
</organism>
<evidence type="ECO:0000256" key="1">
    <source>
        <dbReference type="ARBA" id="ARBA00005254"/>
    </source>
</evidence>
<dbReference type="RefSeq" id="WP_137981426.1">
    <property type="nucleotide sequence ID" value="NZ_BAAASO010000013.1"/>
</dbReference>
<gene>
    <name evidence="5" type="ORF">SVIO_095650</name>
</gene>
<reference evidence="5 6" key="1">
    <citation type="journal article" date="2020" name="Int. J. Syst. Evol. Microbiol.">
        <title>Reclassification of Streptomyces castelarensis and Streptomyces sporoclivatus as later heterotypic synonyms of Streptomyces antimycoticus.</title>
        <authorList>
            <person name="Komaki H."/>
            <person name="Tamura T."/>
        </authorList>
    </citation>
    <scope>NUCLEOTIDE SEQUENCE [LARGE SCALE GENOMIC DNA]</scope>
    <source>
        <strain evidence="5 6">NBRC 13459</strain>
    </source>
</reference>
<comment type="caution">
    <text evidence="5">The sequence shown here is derived from an EMBL/GenBank/DDBJ whole genome shotgun (WGS) entry which is preliminary data.</text>
</comment>
<evidence type="ECO:0000256" key="3">
    <source>
        <dbReference type="ARBA" id="ARBA00023709"/>
    </source>
</evidence>
<dbReference type="InterPro" id="IPR029045">
    <property type="entry name" value="ClpP/crotonase-like_dom_sf"/>
</dbReference>
<comment type="catalytic activity">
    <reaction evidence="4">
        <text>a 4-saturated-(3S)-3-hydroxyacyl-CoA = a (3E)-enoyl-CoA + H2O</text>
        <dbReference type="Rhea" id="RHEA:20724"/>
        <dbReference type="ChEBI" id="CHEBI:15377"/>
        <dbReference type="ChEBI" id="CHEBI:58521"/>
        <dbReference type="ChEBI" id="CHEBI:137480"/>
        <dbReference type="EC" id="4.2.1.17"/>
    </reaction>
</comment>
<dbReference type="Pfam" id="PF00378">
    <property type="entry name" value="ECH_1"/>
    <property type="match status" value="1"/>
</dbReference>
<evidence type="ECO:0000313" key="6">
    <source>
        <dbReference type="Proteomes" id="UP000301309"/>
    </source>
</evidence>
<protein>
    <submittedName>
        <fullName evidence="5">Enoyl-CoA hydratase</fullName>
    </submittedName>
</protein>
<sequence length="256" mass="27686">MGNAPSSEDELLVERDGHVVVLTVNRPGRLNAFSRSVRGKLTELWPRLDADPEVRAVVVTAAGDRAFSSGGDVSELDGPEDYPRYTARQAGVFTPTITAVNGMCASAGLHFVADADIVICSENATFFDTHVHVGQVSALEPIGLARRIPLGEVLRMVALGKAHRIDARRALELGLVSEVVPRERLRERAVELGHIIAKASPAAVQASLRAVWESLDRGLDDGLKHGYQILQAHLDHPDAAEGPAAFMEKREPDWTP</sequence>
<dbReference type="PANTHER" id="PTHR11941">
    <property type="entry name" value="ENOYL-COA HYDRATASE-RELATED"/>
    <property type="match status" value="1"/>
</dbReference>
<dbReference type="Gene3D" id="1.10.12.10">
    <property type="entry name" value="Lyase 2-enoyl-coa Hydratase, Chain A, domain 2"/>
    <property type="match status" value="1"/>
</dbReference>
<dbReference type="GO" id="GO:0004300">
    <property type="term" value="F:enoyl-CoA hydratase activity"/>
    <property type="evidence" value="ECO:0007669"/>
    <property type="project" value="UniProtKB-EC"/>
</dbReference>
<dbReference type="SUPFAM" id="SSF52096">
    <property type="entry name" value="ClpP/crotonase"/>
    <property type="match status" value="1"/>
</dbReference>
<evidence type="ECO:0000256" key="4">
    <source>
        <dbReference type="ARBA" id="ARBA00023717"/>
    </source>
</evidence>
<dbReference type="Gene3D" id="3.90.226.10">
    <property type="entry name" value="2-enoyl-CoA Hydratase, Chain A, domain 1"/>
    <property type="match status" value="1"/>
</dbReference>
<dbReference type="EMBL" id="BJHW01000002">
    <property type="protein sequence ID" value="GDY58942.1"/>
    <property type="molecule type" value="Genomic_DNA"/>
</dbReference>
<dbReference type="CDD" id="cd06558">
    <property type="entry name" value="crotonase-like"/>
    <property type="match status" value="1"/>
</dbReference>
<keyword evidence="6" id="KW-1185">Reference proteome</keyword>
<accession>A0A4D4LCF9</accession>
<evidence type="ECO:0000256" key="2">
    <source>
        <dbReference type="ARBA" id="ARBA00023239"/>
    </source>
</evidence>
<dbReference type="AlphaFoldDB" id="A0A4D4LCF9"/>
<comment type="similarity">
    <text evidence="1">Belongs to the enoyl-CoA hydratase/isomerase family.</text>
</comment>
<dbReference type="InterPro" id="IPR014748">
    <property type="entry name" value="Enoyl-CoA_hydra_C"/>
</dbReference>
<dbReference type="PANTHER" id="PTHR11941:SF54">
    <property type="entry name" value="ENOYL-COA HYDRATASE, MITOCHONDRIAL"/>
    <property type="match status" value="1"/>
</dbReference>
<dbReference type="GO" id="GO:0006635">
    <property type="term" value="P:fatty acid beta-oxidation"/>
    <property type="evidence" value="ECO:0007669"/>
    <property type="project" value="TreeGrafter"/>
</dbReference>
<keyword evidence="2" id="KW-0456">Lyase</keyword>
<evidence type="ECO:0000313" key="5">
    <source>
        <dbReference type="EMBL" id="GDY58942.1"/>
    </source>
</evidence>
<comment type="catalytic activity">
    <reaction evidence="3">
        <text>a (3S)-3-hydroxyacyl-CoA = a (2E)-enoyl-CoA + H2O</text>
        <dbReference type="Rhea" id="RHEA:16105"/>
        <dbReference type="ChEBI" id="CHEBI:15377"/>
        <dbReference type="ChEBI" id="CHEBI:57318"/>
        <dbReference type="ChEBI" id="CHEBI:58856"/>
        <dbReference type="EC" id="4.2.1.17"/>
    </reaction>
</comment>